<keyword evidence="1" id="KW-1185">Reference proteome</keyword>
<proteinExistence type="predicted"/>
<evidence type="ECO:0000313" key="1">
    <source>
        <dbReference type="Proteomes" id="UP001652660"/>
    </source>
</evidence>
<name>A0ABM4VCF4_COFAR</name>
<reference evidence="2" key="1">
    <citation type="submission" date="2025-08" db="UniProtKB">
        <authorList>
            <consortium name="RefSeq"/>
        </authorList>
    </citation>
    <scope>IDENTIFICATION</scope>
    <source>
        <tissue evidence="2">Leaves</tissue>
    </source>
</reference>
<organism evidence="1 2">
    <name type="scientific">Coffea arabica</name>
    <name type="common">Arabian coffee</name>
    <dbReference type="NCBI Taxonomy" id="13443"/>
    <lineage>
        <taxon>Eukaryota</taxon>
        <taxon>Viridiplantae</taxon>
        <taxon>Streptophyta</taxon>
        <taxon>Embryophyta</taxon>
        <taxon>Tracheophyta</taxon>
        <taxon>Spermatophyta</taxon>
        <taxon>Magnoliopsida</taxon>
        <taxon>eudicotyledons</taxon>
        <taxon>Gunneridae</taxon>
        <taxon>Pentapetalae</taxon>
        <taxon>asterids</taxon>
        <taxon>lamiids</taxon>
        <taxon>Gentianales</taxon>
        <taxon>Rubiaceae</taxon>
        <taxon>Ixoroideae</taxon>
        <taxon>Gardenieae complex</taxon>
        <taxon>Bertiereae - Coffeeae clade</taxon>
        <taxon>Coffeeae</taxon>
        <taxon>Coffea</taxon>
    </lineage>
</organism>
<dbReference type="InterPro" id="IPR012340">
    <property type="entry name" value="NA-bd_OB-fold"/>
</dbReference>
<dbReference type="Proteomes" id="UP001652660">
    <property type="component" value="Chromosome 8e"/>
</dbReference>
<dbReference type="Gene3D" id="2.40.50.140">
    <property type="entry name" value="Nucleic acid-binding proteins"/>
    <property type="match status" value="1"/>
</dbReference>
<sequence>MWILSECGKDPFFNITYNAPKRSTVHFLSSSRAARQLRFIKNGNWRDFSWLPHPLSSKLRDSLLAVFSGILIASLVTSHGASFTEKATGTVPISRVDESAFDWTVLVQVIEADRVKIARDGDLSRSFRRFEFGDFQGIKVSAVAFDDDIAIVDGRLLPFRNYYISNAEVREIPDLVGTGLYSFYWVIKEGTAIEEATGSGELALPFYFELRSFQYFHFVVDTDIFINVMGVVIHALPPRDVYFEGSKRYGRDYIIVDQCKRT</sequence>
<evidence type="ECO:0000313" key="2">
    <source>
        <dbReference type="RefSeq" id="XP_071917202.1"/>
    </source>
</evidence>
<protein>
    <submittedName>
        <fullName evidence="2">Uncharacterized protein</fullName>
    </submittedName>
</protein>
<dbReference type="RefSeq" id="XP_071917202.1">
    <property type="nucleotide sequence ID" value="XM_072061101.1"/>
</dbReference>
<dbReference type="SUPFAM" id="SSF50249">
    <property type="entry name" value="Nucleic acid-binding proteins"/>
    <property type="match status" value="1"/>
</dbReference>
<accession>A0ABM4VCF4</accession>
<dbReference type="GeneID" id="140012792"/>
<gene>
    <name evidence="2" type="primary">LOC140012792</name>
</gene>